<dbReference type="Gene3D" id="3.30.40.10">
    <property type="entry name" value="Zinc/RING finger domain, C3HC4 (zinc finger)"/>
    <property type="match status" value="1"/>
</dbReference>
<feature type="domain" description="RING-type" evidence="17">
    <location>
        <begin position="689"/>
        <end position="744"/>
    </location>
</feature>
<sequence length="750" mass="83748">MPDTEPGEAPVAPADGAQLPASPRSPRPAGRGLPMPGGTDLPPGLPPGVFIAPPPPRPNLGSLLFMAAWFFFMNGGNNMPQSAYIGENGQIQMRQTELGLIQEQYVDYRSFVNGTGNWSEPAAPEVQPFALLPHEYRHPATHAFYDNITGFYRDARVHPINLLHPPSSSPPFFHNVVLPAVNTTGQWNETLVADLQGEWDFQAVNKWSMNLKERNLFLQNHTDWTWVKGSATLSATGDKEIEYDFWGLHFVPNGTYNLFGLPDGMRIDIRNIPRLFPEHANVTRHIILAELEKELRIQEQNMLLTDATPDENTLTKCPLMIHLTVPQIPFTTTPNAVKLYEDELHACTGIRWSLPRPPGYWEGRGMGGVAIADQCGWAFGIEGGKGIRLDDFWRKSINYASFASASQLIVLLLLVRQMEATRTPSTLTKVSVPTIVMMGIADSWIFSAHAVMGIVSDNRTSMPMLVPGFFCLCTAIVFVPRYAVLLHRIQAPERANTTAAGNAQRTNTAPVTGTTPTAGDAAQPSVETESAPLIERLRSALIENKGLRFAGGMLLLLIFFNVAFLPSMIPFLLFIMYSFWLPQIWRNARQGNTHAMDHRFVLGTSLGRLALPLYIFGCPDNVFFVQRTNWVWILVFWQCIQIIILHAQERFDPSFFLPKRFAPAESYNYHPLLPPSDPENPTMDTEKTCSICMEEVDTRPGPSGEVLLGMNPRRAYALAPCHHLFHTKCLSQWMAIKTICPLCKRSLPPL</sequence>
<dbReference type="InterPro" id="IPR001841">
    <property type="entry name" value="Znf_RING"/>
</dbReference>
<comment type="caution">
    <text evidence="18">The sequence shown here is derived from an EMBL/GenBank/DDBJ whole genome shotgun (WGS) entry which is preliminary data.</text>
</comment>
<dbReference type="InterPro" id="IPR013083">
    <property type="entry name" value="Znf_RING/FYVE/PHD"/>
</dbReference>
<feature type="region of interest" description="Disordered" evidence="15">
    <location>
        <begin position="496"/>
        <end position="526"/>
    </location>
</feature>
<dbReference type="GO" id="GO:0012505">
    <property type="term" value="C:endomembrane system"/>
    <property type="evidence" value="ECO:0007669"/>
    <property type="project" value="UniProtKB-SubCell"/>
</dbReference>
<dbReference type="GO" id="GO:0061630">
    <property type="term" value="F:ubiquitin protein ligase activity"/>
    <property type="evidence" value="ECO:0007669"/>
    <property type="project" value="UniProtKB-EC"/>
</dbReference>
<evidence type="ECO:0000259" key="17">
    <source>
        <dbReference type="PROSITE" id="PS50089"/>
    </source>
</evidence>
<evidence type="ECO:0000256" key="9">
    <source>
        <dbReference type="ARBA" id="ARBA00022771"/>
    </source>
</evidence>
<reference evidence="18 19" key="1">
    <citation type="submission" date="2017-03" db="EMBL/GenBank/DDBJ databases">
        <title>Widespread Adenine N6-methylation of Active Genes in Fungi.</title>
        <authorList>
            <consortium name="DOE Joint Genome Institute"/>
            <person name="Mondo S.J."/>
            <person name="Dannebaum R.O."/>
            <person name="Kuo R.C."/>
            <person name="Louie K.B."/>
            <person name="Bewick A.J."/>
            <person name="Labutti K."/>
            <person name="Haridas S."/>
            <person name="Kuo A."/>
            <person name="Salamov A."/>
            <person name="Ahrendt S.R."/>
            <person name="Lau R."/>
            <person name="Bowen B.P."/>
            <person name="Lipzen A."/>
            <person name="Sullivan W."/>
            <person name="Andreopoulos W.B."/>
            <person name="Clum A."/>
            <person name="Lindquist E."/>
            <person name="Daum C."/>
            <person name="Northen T.R."/>
            <person name="Ramamoorthy G."/>
            <person name="Schmitz R.J."/>
            <person name="Gryganskyi A."/>
            <person name="Culley D."/>
            <person name="Magnuson J."/>
            <person name="James T.Y."/>
            <person name="O'Malley M.A."/>
            <person name="Stajich J.E."/>
            <person name="Spatafora J.W."/>
            <person name="Visel A."/>
            <person name="Grigoriev I.V."/>
        </authorList>
    </citation>
    <scope>NUCLEOTIDE SEQUENCE [LARGE SCALE GENOMIC DNA]</scope>
    <source>
        <strain evidence="18 19">NRRL Y-17943</strain>
    </source>
</reference>
<dbReference type="GO" id="GO:0044695">
    <property type="term" value="C:Dsc E3 ubiquitin ligase complex"/>
    <property type="evidence" value="ECO:0007669"/>
    <property type="project" value="TreeGrafter"/>
</dbReference>
<evidence type="ECO:0000256" key="14">
    <source>
        <dbReference type="PROSITE-ProRule" id="PRU00175"/>
    </source>
</evidence>
<dbReference type="GO" id="GO:0043161">
    <property type="term" value="P:proteasome-mediated ubiquitin-dependent protein catabolic process"/>
    <property type="evidence" value="ECO:0007669"/>
    <property type="project" value="TreeGrafter"/>
</dbReference>
<evidence type="ECO:0000256" key="12">
    <source>
        <dbReference type="ARBA" id="ARBA00022989"/>
    </source>
</evidence>
<evidence type="ECO:0000256" key="16">
    <source>
        <dbReference type="SAM" id="Phobius"/>
    </source>
</evidence>
<feature type="compositionally biased region" description="Low complexity" evidence="15">
    <location>
        <begin position="19"/>
        <end position="42"/>
    </location>
</feature>
<name>A0A1Y1UUG3_9TREE</name>
<evidence type="ECO:0000256" key="8">
    <source>
        <dbReference type="ARBA" id="ARBA00022729"/>
    </source>
</evidence>
<evidence type="ECO:0000256" key="10">
    <source>
        <dbReference type="ARBA" id="ARBA00022786"/>
    </source>
</evidence>
<dbReference type="EC" id="2.3.2.27" evidence="4"/>
<feature type="transmembrane region" description="Helical" evidence="16">
    <location>
        <begin position="427"/>
        <end position="452"/>
    </location>
</feature>
<keyword evidence="10" id="KW-0833">Ubl conjugation pathway</keyword>
<dbReference type="GeneID" id="33556332"/>
<evidence type="ECO:0000256" key="1">
    <source>
        <dbReference type="ARBA" id="ARBA00000900"/>
    </source>
</evidence>
<evidence type="ECO:0000256" key="11">
    <source>
        <dbReference type="ARBA" id="ARBA00022833"/>
    </source>
</evidence>
<dbReference type="Pfam" id="PF11145">
    <property type="entry name" value="DUF2921"/>
    <property type="match status" value="2"/>
</dbReference>
<dbReference type="InterPro" id="IPR021319">
    <property type="entry name" value="DUF2921"/>
</dbReference>
<protein>
    <recommendedName>
        <fullName evidence="4">RING-type E3 ubiquitin transferase</fullName>
        <ecNumber evidence="4">2.3.2.27</ecNumber>
    </recommendedName>
</protein>
<evidence type="ECO:0000256" key="13">
    <source>
        <dbReference type="ARBA" id="ARBA00023136"/>
    </source>
</evidence>
<keyword evidence="7" id="KW-0479">Metal-binding</keyword>
<keyword evidence="19" id="KW-1185">Reference proteome</keyword>
<feature type="transmembrane region" description="Helical" evidence="16">
    <location>
        <begin position="546"/>
        <end position="565"/>
    </location>
</feature>
<dbReference type="FunCoup" id="A0A1Y1UUG3">
    <property type="interactions" value="29"/>
</dbReference>
<keyword evidence="6 16" id="KW-0812">Transmembrane</keyword>
<evidence type="ECO:0000256" key="3">
    <source>
        <dbReference type="ARBA" id="ARBA00004906"/>
    </source>
</evidence>
<feature type="compositionally biased region" description="Low complexity" evidence="15">
    <location>
        <begin position="506"/>
        <end position="522"/>
    </location>
</feature>
<dbReference type="InParanoid" id="A0A1Y1UUG3"/>
<comment type="catalytic activity">
    <reaction evidence="1">
        <text>S-ubiquitinyl-[E2 ubiquitin-conjugating enzyme]-L-cysteine + [acceptor protein]-L-lysine = [E2 ubiquitin-conjugating enzyme]-L-cysteine + N(6)-ubiquitinyl-[acceptor protein]-L-lysine.</text>
        <dbReference type="EC" id="2.3.2.27"/>
    </reaction>
</comment>
<keyword evidence="11" id="KW-0862">Zinc</keyword>
<feature type="transmembrane region" description="Helical" evidence="16">
    <location>
        <begin position="600"/>
        <end position="617"/>
    </location>
</feature>
<evidence type="ECO:0000313" key="19">
    <source>
        <dbReference type="Proteomes" id="UP000193218"/>
    </source>
</evidence>
<dbReference type="STRING" id="4999.A0A1Y1UUG3"/>
<dbReference type="AlphaFoldDB" id="A0A1Y1UUG3"/>
<dbReference type="RefSeq" id="XP_021874893.1">
    <property type="nucleotide sequence ID" value="XM_022014524.1"/>
</dbReference>
<keyword evidence="8" id="KW-0732">Signal</keyword>
<keyword evidence="9 14" id="KW-0863">Zinc-finger</keyword>
<comment type="pathway">
    <text evidence="3">Protein modification; protein ubiquitination.</text>
</comment>
<dbReference type="PROSITE" id="PS50089">
    <property type="entry name" value="ZF_RING_2"/>
    <property type="match status" value="1"/>
</dbReference>
<evidence type="ECO:0000313" key="18">
    <source>
        <dbReference type="EMBL" id="ORX41214.1"/>
    </source>
</evidence>
<dbReference type="OrthoDB" id="9984778at2759"/>
<dbReference type="Pfam" id="PF13639">
    <property type="entry name" value="zf-RING_2"/>
    <property type="match status" value="1"/>
</dbReference>
<dbReference type="Proteomes" id="UP000193218">
    <property type="component" value="Unassembled WGS sequence"/>
</dbReference>
<evidence type="ECO:0000256" key="7">
    <source>
        <dbReference type="ARBA" id="ARBA00022723"/>
    </source>
</evidence>
<feature type="region of interest" description="Disordered" evidence="15">
    <location>
        <begin position="1"/>
        <end position="48"/>
    </location>
</feature>
<evidence type="ECO:0000256" key="5">
    <source>
        <dbReference type="ARBA" id="ARBA00022679"/>
    </source>
</evidence>
<dbReference type="EMBL" id="NBSH01000001">
    <property type="protein sequence ID" value="ORX41214.1"/>
    <property type="molecule type" value="Genomic_DNA"/>
</dbReference>
<feature type="compositionally biased region" description="Polar residues" evidence="15">
    <location>
        <begin position="496"/>
        <end position="505"/>
    </location>
</feature>
<dbReference type="SUPFAM" id="SSF57850">
    <property type="entry name" value="RING/U-box"/>
    <property type="match status" value="1"/>
</dbReference>
<keyword evidence="12 16" id="KW-1133">Transmembrane helix</keyword>
<evidence type="ECO:0000256" key="2">
    <source>
        <dbReference type="ARBA" id="ARBA00004127"/>
    </source>
</evidence>
<gene>
    <name evidence="18" type="ORF">BD324DRAFT_613659</name>
</gene>
<dbReference type="SMART" id="SM00184">
    <property type="entry name" value="RING"/>
    <property type="match status" value="1"/>
</dbReference>
<organism evidence="18 19">
    <name type="scientific">Kockovaella imperatae</name>
    <dbReference type="NCBI Taxonomy" id="4999"/>
    <lineage>
        <taxon>Eukaryota</taxon>
        <taxon>Fungi</taxon>
        <taxon>Dikarya</taxon>
        <taxon>Basidiomycota</taxon>
        <taxon>Agaricomycotina</taxon>
        <taxon>Tremellomycetes</taxon>
        <taxon>Tremellales</taxon>
        <taxon>Cuniculitremaceae</taxon>
        <taxon>Kockovaella</taxon>
    </lineage>
</organism>
<accession>A0A1Y1UUG3</accession>
<feature type="transmembrane region" description="Helical" evidence="16">
    <location>
        <begin position="629"/>
        <end position="647"/>
    </location>
</feature>
<dbReference type="PANTHER" id="PTHR22763">
    <property type="entry name" value="RING ZINC FINGER PROTEIN"/>
    <property type="match status" value="1"/>
</dbReference>
<feature type="transmembrane region" description="Helical" evidence="16">
    <location>
        <begin position="464"/>
        <end position="484"/>
    </location>
</feature>
<evidence type="ECO:0000256" key="4">
    <source>
        <dbReference type="ARBA" id="ARBA00012483"/>
    </source>
</evidence>
<feature type="transmembrane region" description="Helical" evidence="16">
    <location>
        <begin position="397"/>
        <end position="415"/>
    </location>
</feature>
<proteinExistence type="predicted"/>
<comment type="subcellular location">
    <subcellularLocation>
        <location evidence="2">Endomembrane system</location>
        <topology evidence="2">Multi-pass membrane protein</topology>
    </subcellularLocation>
</comment>
<dbReference type="GO" id="GO:0008270">
    <property type="term" value="F:zinc ion binding"/>
    <property type="evidence" value="ECO:0007669"/>
    <property type="project" value="UniProtKB-KW"/>
</dbReference>
<keyword evidence="13 16" id="KW-0472">Membrane</keyword>
<keyword evidence="5" id="KW-0808">Transferase</keyword>
<evidence type="ECO:0000256" key="15">
    <source>
        <dbReference type="SAM" id="MobiDB-lite"/>
    </source>
</evidence>
<evidence type="ECO:0000256" key="6">
    <source>
        <dbReference type="ARBA" id="ARBA00022692"/>
    </source>
</evidence>
<dbReference type="PANTHER" id="PTHR22763:SF162">
    <property type="entry name" value="TRANSMEMBRANE E3 UBIQUITIN-PROTEIN LIGASE 1"/>
    <property type="match status" value="1"/>
</dbReference>
<dbReference type="InterPro" id="IPR050731">
    <property type="entry name" value="HRD1_E3_ubiq-ligases"/>
</dbReference>